<dbReference type="Proteomes" id="UP000749646">
    <property type="component" value="Unassembled WGS sequence"/>
</dbReference>
<organism evidence="2 3">
    <name type="scientific">Modicella reniformis</name>
    <dbReference type="NCBI Taxonomy" id="1440133"/>
    <lineage>
        <taxon>Eukaryota</taxon>
        <taxon>Fungi</taxon>
        <taxon>Fungi incertae sedis</taxon>
        <taxon>Mucoromycota</taxon>
        <taxon>Mortierellomycotina</taxon>
        <taxon>Mortierellomycetes</taxon>
        <taxon>Mortierellales</taxon>
        <taxon>Mortierellaceae</taxon>
        <taxon>Modicella</taxon>
    </lineage>
</organism>
<keyword evidence="3" id="KW-1185">Reference proteome</keyword>
<dbReference type="AlphaFoldDB" id="A0A9P6MB72"/>
<gene>
    <name evidence="2" type="ORF">BGZ65_005717</name>
</gene>
<protein>
    <submittedName>
        <fullName evidence="2">Uncharacterized protein</fullName>
    </submittedName>
</protein>
<dbReference type="EMBL" id="JAAAHW010003201">
    <property type="protein sequence ID" value="KAF9986922.1"/>
    <property type="molecule type" value="Genomic_DNA"/>
</dbReference>
<evidence type="ECO:0000313" key="2">
    <source>
        <dbReference type="EMBL" id="KAF9986922.1"/>
    </source>
</evidence>
<evidence type="ECO:0000313" key="3">
    <source>
        <dbReference type="Proteomes" id="UP000749646"/>
    </source>
</evidence>
<feature type="region of interest" description="Disordered" evidence="1">
    <location>
        <begin position="16"/>
        <end position="61"/>
    </location>
</feature>
<evidence type="ECO:0000256" key="1">
    <source>
        <dbReference type="SAM" id="MobiDB-lite"/>
    </source>
</evidence>
<accession>A0A9P6MB72</accession>
<sequence length="137" mass="15385">MQWVLPTFKVLSDRGTVARTCGRPKNPGKQPRSVRPPSVQGSPEKSGRRLDEDMGVMNKNSEKGVWTRRPIMKRITKGLQEVYVLADEDKNLAVLAPSSRFVAVERRVTLTSGTKMQRKRLSSLAAIFSRTRVFGQS</sequence>
<reference evidence="2" key="1">
    <citation type="journal article" date="2020" name="Fungal Divers.">
        <title>Resolving the Mortierellaceae phylogeny through synthesis of multi-gene phylogenetics and phylogenomics.</title>
        <authorList>
            <person name="Vandepol N."/>
            <person name="Liber J."/>
            <person name="Desiro A."/>
            <person name="Na H."/>
            <person name="Kennedy M."/>
            <person name="Barry K."/>
            <person name="Grigoriev I.V."/>
            <person name="Miller A.N."/>
            <person name="O'Donnell K."/>
            <person name="Stajich J.E."/>
            <person name="Bonito G."/>
        </authorList>
    </citation>
    <scope>NUCLEOTIDE SEQUENCE</scope>
    <source>
        <strain evidence="2">MES-2147</strain>
    </source>
</reference>
<proteinExistence type="predicted"/>
<comment type="caution">
    <text evidence="2">The sequence shown here is derived from an EMBL/GenBank/DDBJ whole genome shotgun (WGS) entry which is preliminary data.</text>
</comment>
<name>A0A9P6MB72_9FUNG</name>